<sequence length="398" mass="44003">MRLLLWLVALMAAAIGIAVTARFNPGNVVFFYPPYRVDLSLNFFVVVAVLLFGLMYATVRAFRATISMPKRVAAYRLRKRERDGNKGLRDALKALFEGRFGHAEKAAMRAAELPENAGLAALIGARAAHRMRQSARRDSWLAGIVRDNAMKTARLMTVTELLVDDHQPEAALEAVAELTASGTRHIHALQWSMKAHQQAKNWPEVLRLVRSLDKHKALHPALSARLRELAYDALLSDPSHDAESIMRVWSGVPGADRVKPYIAARAAAALSARGLHDEARLTAEASLAVEWDARVVRAYRDAAPAAGSPPLLAQIERCETWIKQHPNDPELALTLGTLCLKQKLWGKAQRYLERALSDAGEARVVREAHLKLAQMHDALGQQEEAAVHFRQCALASIV</sequence>
<dbReference type="OrthoDB" id="7053339at2"/>
<evidence type="ECO:0000256" key="1">
    <source>
        <dbReference type="ARBA" id="ARBA00002962"/>
    </source>
</evidence>
<evidence type="ECO:0000256" key="9">
    <source>
        <dbReference type="ARBA" id="ARBA00023244"/>
    </source>
</evidence>
<comment type="subcellular location">
    <subcellularLocation>
        <location evidence="2">Cell inner membrane</location>
        <topology evidence="2">Multi-pass membrane protein</topology>
    </subcellularLocation>
</comment>
<comment type="pathway">
    <text evidence="3">Porphyrin-containing compound metabolism; protoheme biosynthesis.</text>
</comment>
<comment type="function">
    <text evidence="1">Involved in a late step of protoheme IX synthesis.</text>
</comment>
<keyword evidence="4" id="KW-1003">Cell membrane</keyword>
<dbReference type="InterPro" id="IPR010817">
    <property type="entry name" value="HemY_N"/>
</dbReference>
<evidence type="ECO:0000256" key="7">
    <source>
        <dbReference type="ARBA" id="ARBA00022989"/>
    </source>
</evidence>
<evidence type="ECO:0000259" key="11">
    <source>
        <dbReference type="Pfam" id="PF07219"/>
    </source>
</evidence>
<dbReference type="InterPro" id="IPR011990">
    <property type="entry name" value="TPR-like_helical_dom_sf"/>
</dbReference>
<dbReference type="GO" id="GO:0006779">
    <property type="term" value="P:porphyrin-containing compound biosynthetic process"/>
    <property type="evidence" value="ECO:0007669"/>
    <property type="project" value="UniProtKB-KW"/>
</dbReference>
<dbReference type="GO" id="GO:0005886">
    <property type="term" value="C:plasma membrane"/>
    <property type="evidence" value="ECO:0007669"/>
    <property type="project" value="UniProtKB-SubCell"/>
</dbReference>
<name>A0A2U2HDE8_9BURK</name>
<keyword evidence="9" id="KW-0627">Porphyrin biosynthesis</keyword>
<organism evidence="12 13">
    <name type="scientific">Massilia glaciei</name>
    <dbReference type="NCBI Taxonomy" id="1524097"/>
    <lineage>
        <taxon>Bacteria</taxon>
        <taxon>Pseudomonadati</taxon>
        <taxon>Pseudomonadota</taxon>
        <taxon>Betaproteobacteria</taxon>
        <taxon>Burkholderiales</taxon>
        <taxon>Oxalobacteraceae</taxon>
        <taxon>Telluria group</taxon>
        <taxon>Massilia</taxon>
    </lineage>
</organism>
<accession>A0A2U2HDE8</accession>
<dbReference type="AlphaFoldDB" id="A0A2U2HDE8"/>
<protein>
    <submittedName>
        <fullName evidence="12">Heme biosynthesis protein HemY</fullName>
    </submittedName>
</protein>
<dbReference type="InterPro" id="IPR005254">
    <property type="entry name" value="Heme_biosyn_assoc_TPR_pro"/>
</dbReference>
<keyword evidence="5" id="KW-0997">Cell inner membrane</keyword>
<dbReference type="GO" id="GO:0042168">
    <property type="term" value="P:heme metabolic process"/>
    <property type="evidence" value="ECO:0007669"/>
    <property type="project" value="InterPro"/>
</dbReference>
<evidence type="ECO:0000313" key="12">
    <source>
        <dbReference type="EMBL" id="PWF40996.1"/>
    </source>
</evidence>
<reference evidence="12 13" key="1">
    <citation type="submission" date="2018-04" db="EMBL/GenBank/DDBJ databases">
        <title>Massilia violaceinigra sp. nov., a novel purple-pigmented bacterium isolated from Tianshan glacier, Xinjiang, China.</title>
        <authorList>
            <person name="Wang H."/>
        </authorList>
    </citation>
    <scope>NUCLEOTIDE SEQUENCE [LARGE SCALE GENOMIC DNA]</scope>
    <source>
        <strain evidence="12 13">B448-2</strain>
    </source>
</reference>
<evidence type="ECO:0000256" key="5">
    <source>
        <dbReference type="ARBA" id="ARBA00022519"/>
    </source>
</evidence>
<evidence type="ECO:0000256" key="2">
    <source>
        <dbReference type="ARBA" id="ARBA00004429"/>
    </source>
</evidence>
<evidence type="ECO:0000256" key="6">
    <source>
        <dbReference type="ARBA" id="ARBA00022692"/>
    </source>
</evidence>
<evidence type="ECO:0000256" key="3">
    <source>
        <dbReference type="ARBA" id="ARBA00004744"/>
    </source>
</evidence>
<proteinExistence type="predicted"/>
<dbReference type="NCBIfam" id="TIGR00540">
    <property type="entry name" value="TPR_hemY_coli"/>
    <property type="match status" value="1"/>
</dbReference>
<evidence type="ECO:0000256" key="8">
    <source>
        <dbReference type="ARBA" id="ARBA00023136"/>
    </source>
</evidence>
<keyword evidence="6 10" id="KW-0812">Transmembrane</keyword>
<feature type="domain" description="HemY N-terminal" evidence="11">
    <location>
        <begin position="26"/>
        <end position="131"/>
    </location>
</feature>
<comment type="caution">
    <text evidence="12">The sequence shown here is derived from an EMBL/GenBank/DDBJ whole genome shotgun (WGS) entry which is preliminary data.</text>
</comment>
<keyword evidence="13" id="KW-1185">Reference proteome</keyword>
<dbReference type="SUPFAM" id="SSF48452">
    <property type="entry name" value="TPR-like"/>
    <property type="match status" value="1"/>
</dbReference>
<dbReference type="RefSeq" id="WP_106760166.1">
    <property type="nucleotide sequence ID" value="NZ_PXWF02000321.1"/>
</dbReference>
<dbReference type="UniPathway" id="UPA00252"/>
<keyword evidence="8 10" id="KW-0472">Membrane</keyword>
<dbReference type="Proteomes" id="UP000241421">
    <property type="component" value="Unassembled WGS sequence"/>
</dbReference>
<gene>
    <name evidence="12" type="ORF">C7C56_025570</name>
</gene>
<dbReference type="EMBL" id="PXWF02000321">
    <property type="protein sequence ID" value="PWF40996.1"/>
    <property type="molecule type" value="Genomic_DNA"/>
</dbReference>
<evidence type="ECO:0000313" key="13">
    <source>
        <dbReference type="Proteomes" id="UP000241421"/>
    </source>
</evidence>
<keyword evidence="7 10" id="KW-1133">Transmembrane helix</keyword>
<evidence type="ECO:0000256" key="10">
    <source>
        <dbReference type="SAM" id="Phobius"/>
    </source>
</evidence>
<feature type="transmembrane region" description="Helical" evidence="10">
    <location>
        <begin position="42"/>
        <end position="62"/>
    </location>
</feature>
<dbReference type="Gene3D" id="1.25.40.10">
    <property type="entry name" value="Tetratricopeptide repeat domain"/>
    <property type="match status" value="1"/>
</dbReference>
<dbReference type="Pfam" id="PF07219">
    <property type="entry name" value="HemY_N"/>
    <property type="match status" value="1"/>
</dbReference>
<evidence type="ECO:0000256" key="4">
    <source>
        <dbReference type="ARBA" id="ARBA00022475"/>
    </source>
</evidence>